<feature type="compositionally biased region" description="Pro residues" evidence="1">
    <location>
        <begin position="225"/>
        <end position="235"/>
    </location>
</feature>
<dbReference type="InterPro" id="IPR011856">
    <property type="entry name" value="tRNA_endonuc-like_dom_sf"/>
</dbReference>
<dbReference type="RefSeq" id="WP_229852375.1">
    <property type="nucleotide sequence ID" value="NZ_BMRP01000012.1"/>
</dbReference>
<dbReference type="EMBL" id="BMRP01000012">
    <property type="protein sequence ID" value="GGU68867.1"/>
    <property type="molecule type" value="Genomic_DNA"/>
</dbReference>
<comment type="caution">
    <text evidence="4">The sequence shown here is derived from an EMBL/GenBank/DDBJ whole genome shotgun (WGS) entry which is preliminary data.</text>
</comment>
<feature type="region of interest" description="Disordered" evidence="1">
    <location>
        <begin position="222"/>
        <end position="241"/>
    </location>
</feature>
<evidence type="ECO:0008006" key="6">
    <source>
        <dbReference type="Google" id="ProtNLM"/>
    </source>
</evidence>
<reference evidence="5" key="1">
    <citation type="journal article" date="2019" name="Int. J. Syst. Evol. Microbiol.">
        <title>The Global Catalogue of Microorganisms (GCM) 10K type strain sequencing project: providing services to taxonomists for standard genome sequencing and annotation.</title>
        <authorList>
            <consortium name="The Broad Institute Genomics Platform"/>
            <consortium name="The Broad Institute Genome Sequencing Center for Infectious Disease"/>
            <person name="Wu L."/>
            <person name="Ma J."/>
        </authorList>
    </citation>
    <scope>NUCLEOTIDE SEQUENCE [LARGE SCALE GENOMIC DNA]</scope>
    <source>
        <strain evidence="5">JCM 3399</strain>
    </source>
</reference>
<evidence type="ECO:0000313" key="5">
    <source>
        <dbReference type="Proteomes" id="UP000654471"/>
    </source>
</evidence>
<gene>
    <name evidence="4" type="ORF">GCM10010211_37890</name>
</gene>
<evidence type="ECO:0000256" key="1">
    <source>
        <dbReference type="SAM" id="MobiDB-lite"/>
    </source>
</evidence>
<dbReference type="Pfam" id="PF20282">
    <property type="entry name" value="CTD6"/>
    <property type="match status" value="1"/>
</dbReference>
<proteinExistence type="predicted"/>
<evidence type="ECO:0000313" key="4">
    <source>
        <dbReference type="EMBL" id="GGU68867.1"/>
    </source>
</evidence>
<sequence length="378" mass="42530">MEGDDGIQGETLDPRQTPQGAGSRAGDPPLILNYPTAMQFPAMPSPEKLVFTYDPDEFEKFVEEWVPALDSLYVRVERQGGAGDHGIDVAAFLTRQGLEGPWHNYQCKRYKGTLAWSIAAGEIRKMFAGVVTGQFIVPEQYTFVAPSIGPSLQQALQRPDRTRKEFVESLRGTTDKVITDLDPSLRREVEELAADTSFEIFQTVNMKQMLAQHKTTDFWVKRFPPESPPRPPVMEPPEKPEPREARYVQQLLEVYAERWPGDASTVTQVAQHRTAGPHLRHQRQAFFSAESLRRFGEEAYPAGHFEAIVKDVYDAVVDVARDDHPTGWKRLQAVTSQAISAGLTQTIFAQHVRTLDRTGVCHHLANEDELTWCEGEGT</sequence>
<feature type="domain" description="Restriction endonuclease type IV Mrr" evidence="2">
    <location>
        <begin position="54"/>
        <end position="129"/>
    </location>
</feature>
<dbReference type="Pfam" id="PF04471">
    <property type="entry name" value="Mrr_cat"/>
    <property type="match status" value="1"/>
</dbReference>
<name>A0ABQ2V4T5_9ACTN</name>
<organism evidence="4 5">
    <name type="scientific">Streptomyces albospinus</name>
    <dbReference type="NCBI Taxonomy" id="285515"/>
    <lineage>
        <taxon>Bacteria</taxon>
        <taxon>Bacillati</taxon>
        <taxon>Actinomycetota</taxon>
        <taxon>Actinomycetes</taxon>
        <taxon>Kitasatosporales</taxon>
        <taxon>Streptomycetaceae</taxon>
        <taxon>Streptomyces</taxon>
    </lineage>
</organism>
<dbReference type="InterPro" id="IPR007560">
    <property type="entry name" value="Restrct_endonuc_IV_Mrr"/>
</dbReference>
<dbReference type="Gene3D" id="3.40.1350.10">
    <property type="match status" value="1"/>
</dbReference>
<evidence type="ECO:0000259" key="3">
    <source>
        <dbReference type="Pfam" id="PF20282"/>
    </source>
</evidence>
<protein>
    <recommendedName>
        <fullName evidence="6">Restriction endonuclease</fullName>
    </recommendedName>
</protein>
<accession>A0ABQ2V4T5</accession>
<dbReference type="InterPro" id="IPR046914">
    <property type="entry name" value="ABC-3C_CTD6"/>
</dbReference>
<keyword evidence="5" id="KW-1185">Reference proteome</keyword>
<evidence type="ECO:0000259" key="2">
    <source>
        <dbReference type="Pfam" id="PF04471"/>
    </source>
</evidence>
<feature type="domain" description="ABC-three component systems C-terminal" evidence="3">
    <location>
        <begin position="244"/>
        <end position="372"/>
    </location>
</feature>
<dbReference type="Proteomes" id="UP000654471">
    <property type="component" value="Unassembled WGS sequence"/>
</dbReference>
<feature type="region of interest" description="Disordered" evidence="1">
    <location>
        <begin position="1"/>
        <end position="28"/>
    </location>
</feature>